<name>A0A932CP99_UNCTE</name>
<sequence length="208" mass="21955">MRRILRQTLATGLCLMLIAISSLGCAELERKIRENPKTAIGAATGVAGGALLGGLIYKNTTGAVVGGLLGGLLGGVIGEAMESEREGYEETARSLNYTPAQGTLVRIEKVEALPSVVRPGETVQLVTHYALLTPNPSQEVSVTERREITKGKQLVGNPVLTVPRRGGTWASTIPLTLPATTQPGEYQVDMSVQADGSLARKAMTFTVQ</sequence>
<gene>
    <name evidence="2" type="ORF">HYY20_08110</name>
</gene>
<dbReference type="PROSITE" id="PS51257">
    <property type="entry name" value="PROKAR_LIPOPROTEIN"/>
    <property type="match status" value="1"/>
</dbReference>
<protein>
    <recommendedName>
        <fullName evidence="1">Glycine zipper domain-containing protein</fullName>
    </recommendedName>
</protein>
<dbReference type="InterPro" id="IPR039567">
    <property type="entry name" value="Gly-zipper"/>
</dbReference>
<evidence type="ECO:0000313" key="2">
    <source>
        <dbReference type="EMBL" id="MBI2876829.1"/>
    </source>
</evidence>
<reference evidence="2" key="1">
    <citation type="submission" date="2020-07" db="EMBL/GenBank/DDBJ databases">
        <title>Huge and variable diversity of episymbiotic CPR bacteria and DPANN archaea in groundwater ecosystems.</title>
        <authorList>
            <person name="He C.Y."/>
            <person name="Keren R."/>
            <person name="Whittaker M."/>
            <person name="Farag I.F."/>
            <person name="Doudna J."/>
            <person name="Cate J.H.D."/>
            <person name="Banfield J.F."/>
        </authorList>
    </citation>
    <scope>NUCLEOTIDE SEQUENCE</scope>
    <source>
        <strain evidence="2">NC_groundwater_672_Ag_B-0.1um_62_36</strain>
    </source>
</reference>
<dbReference type="AlphaFoldDB" id="A0A932CP99"/>
<dbReference type="Proteomes" id="UP000769766">
    <property type="component" value="Unassembled WGS sequence"/>
</dbReference>
<dbReference type="Pfam" id="PF13488">
    <property type="entry name" value="Gly-zipper_Omp"/>
    <property type="match status" value="1"/>
</dbReference>
<evidence type="ECO:0000259" key="1">
    <source>
        <dbReference type="Pfam" id="PF13488"/>
    </source>
</evidence>
<proteinExistence type="predicted"/>
<comment type="caution">
    <text evidence="2">The sequence shown here is derived from an EMBL/GenBank/DDBJ whole genome shotgun (WGS) entry which is preliminary data.</text>
</comment>
<feature type="domain" description="Glycine zipper" evidence="1">
    <location>
        <begin position="40"/>
        <end position="83"/>
    </location>
</feature>
<evidence type="ECO:0000313" key="3">
    <source>
        <dbReference type="Proteomes" id="UP000769766"/>
    </source>
</evidence>
<organism evidence="2 3">
    <name type="scientific">Tectimicrobiota bacterium</name>
    <dbReference type="NCBI Taxonomy" id="2528274"/>
    <lineage>
        <taxon>Bacteria</taxon>
        <taxon>Pseudomonadati</taxon>
        <taxon>Nitrospinota/Tectimicrobiota group</taxon>
        <taxon>Candidatus Tectimicrobiota</taxon>
    </lineage>
</organism>
<accession>A0A932CP99</accession>
<dbReference type="EMBL" id="JACPRF010000245">
    <property type="protein sequence ID" value="MBI2876829.1"/>
    <property type="molecule type" value="Genomic_DNA"/>
</dbReference>